<evidence type="ECO:0000313" key="1">
    <source>
        <dbReference type="EMBL" id="SHL00506.1"/>
    </source>
</evidence>
<dbReference type="Proteomes" id="UP000184263">
    <property type="component" value="Unassembled WGS sequence"/>
</dbReference>
<dbReference type="AlphaFoldDB" id="A0A1M6X3M0"/>
<gene>
    <name evidence="1" type="ORF">SAMN05216582_13112</name>
</gene>
<evidence type="ECO:0000313" key="2">
    <source>
        <dbReference type="Proteomes" id="UP000184263"/>
    </source>
</evidence>
<sequence>MNRISEADKKKTRQAQETERLRKETWLVYRTITAR</sequence>
<dbReference type="EMBL" id="FRBC01000031">
    <property type="protein sequence ID" value="SHL00506.1"/>
    <property type="molecule type" value="Genomic_DNA"/>
</dbReference>
<accession>A0A1M6X3M0</accession>
<proteinExistence type="predicted"/>
<organism evidence="1 2">
    <name type="scientific">Selenomonas ruminantium</name>
    <dbReference type="NCBI Taxonomy" id="971"/>
    <lineage>
        <taxon>Bacteria</taxon>
        <taxon>Bacillati</taxon>
        <taxon>Bacillota</taxon>
        <taxon>Negativicutes</taxon>
        <taxon>Selenomonadales</taxon>
        <taxon>Selenomonadaceae</taxon>
        <taxon>Selenomonas</taxon>
    </lineage>
</organism>
<name>A0A1M6X3M0_SELRU</name>
<reference evidence="1 2" key="1">
    <citation type="submission" date="2016-11" db="EMBL/GenBank/DDBJ databases">
        <authorList>
            <person name="Jaros S."/>
            <person name="Januszkiewicz K."/>
            <person name="Wedrychowicz H."/>
        </authorList>
    </citation>
    <scope>NUCLEOTIDE SEQUENCE [LARGE SCALE GENOMIC DNA]</scope>
    <source>
        <strain evidence="1 2">HD4</strain>
    </source>
</reference>
<protein>
    <submittedName>
        <fullName evidence="1">Uncharacterized protein</fullName>
    </submittedName>
</protein>